<name>A0ABW1E613_9ACTN</name>
<dbReference type="Proteomes" id="UP001596180">
    <property type="component" value="Unassembled WGS sequence"/>
</dbReference>
<evidence type="ECO:0000313" key="2">
    <source>
        <dbReference type="Proteomes" id="UP001596180"/>
    </source>
</evidence>
<organism evidence="1 2">
    <name type="scientific">Streptomyces chlorus</name>
    <dbReference type="NCBI Taxonomy" id="887452"/>
    <lineage>
        <taxon>Bacteria</taxon>
        <taxon>Bacillati</taxon>
        <taxon>Actinomycetota</taxon>
        <taxon>Actinomycetes</taxon>
        <taxon>Kitasatosporales</taxon>
        <taxon>Streptomycetaceae</taxon>
        <taxon>Streptomyces</taxon>
    </lineage>
</organism>
<protein>
    <recommendedName>
        <fullName evidence="3">PPM-type phosphatase domain-containing protein</fullName>
    </recommendedName>
</protein>
<proteinExistence type="predicted"/>
<keyword evidence="2" id="KW-1185">Reference proteome</keyword>
<dbReference type="InterPro" id="IPR036457">
    <property type="entry name" value="PPM-type-like_dom_sf"/>
</dbReference>
<sequence>MTATPVASGDRYLIFADGLTDLLTTDVLDEVMREYDDGRAAFELWKAAIAAGGPENITLAVVRVGDE</sequence>
<dbReference type="Gene3D" id="3.60.40.10">
    <property type="entry name" value="PPM-type phosphatase domain"/>
    <property type="match status" value="1"/>
</dbReference>
<dbReference type="SUPFAM" id="SSF81606">
    <property type="entry name" value="PP2C-like"/>
    <property type="match status" value="1"/>
</dbReference>
<evidence type="ECO:0000313" key="1">
    <source>
        <dbReference type="EMBL" id="MFC5855930.1"/>
    </source>
</evidence>
<dbReference type="EMBL" id="JBHSOA010000081">
    <property type="protein sequence ID" value="MFC5855930.1"/>
    <property type="molecule type" value="Genomic_DNA"/>
</dbReference>
<evidence type="ECO:0008006" key="3">
    <source>
        <dbReference type="Google" id="ProtNLM"/>
    </source>
</evidence>
<comment type="caution">
    <text evidence="1">The sequence shown here is derived from an EMBL/GenBank/DDBJ whole genome shotgun (WGS) entry which is preliminary data.</text>
</comment>
<dbReference type="RefSeq" id="WP_381369779.1">
    <property type="nucleotide sequence ID" value="NZ_JBHSOA010000081.1"/>
</dbReference>
<accession>A0ABW1E613</accession>
<reference evidence="2" key="1">
    <citation type="journal article" date="2019" name="Int. J. Syst. Evol. Microbiol.">
        <title>The Global Catalogue of Microorganisms (GCM) 10K type strain sequencing project: providing services to taxonomists for standard genome sequencing and annotation.</title>
        <authorList>
            <consortium name="The Broad Institute Genomics Platform"/>
            <consortium name="The Broad Institute Genome Sequencing Center for Infectious Disease"/>
            <person name="Wu L."/>
            <person name="Ma J."/>
        </authorList>
    </citation>
    <scope>NUCLEOTIDE SEQUENCE [LARGE SCALE GENOMIC DNA]</scope>
    <source>
        <strain evidence="2">JCM 10411</strain>
    </source>
</reference>
<gene>
    <name evidence="1" type="ORF">ACFPZI_30410</name>
</gene>